<dbReference type="OrthoDB" id="2450230at2"/>
<reference evidence="1 2" key="1">
    <citation type="journal article" date="2014" name="Genome Announc.">
        <title>Draft Genome Sequences of Three Alkaliphilic Bacillus Strains, Bacillus wakoensis JCM 9140T, Bacillus akibai JCM 9157T, and Bacillus hemicellulosilyticus JCM 9152T.</title>
        <authorList>
            <person name="Yuki M."/>
            <person name="Oshima K."/>
            <person name="Suda W."/>
            <person name="Oshida Y."/>
            <person name="Kitamura K."/>
            <person name="Iida T."/>
            <person name="Hattori M."/>
            <person name="Ohkuma M."/>
        </authorList>
    </citation>
    <scope>NUCLEOTIDE SEQUENCE [LARGE SCALE GENOMIC DNA]</scope>
    <source>
        <strain evidence="1 2">JCM 9157</strain>
    </source>
</reference>
<evidence type="ECO:0000313" key="1">
    <source>
        <dbReference type="EMBL" id="GAE34186.1"/>
    </source>
</evidence>
<comment type="caution">
    <text evidence="1">The sequence shown here is derived from an EMBL/GenBank/DDBJ whole genome shotgun (WGS) entry which is preliminary data.</text>
</comment>
<dbReference type="STRING" id="1236973.JCM9157_1229"/>
<dbReference type="PROSITE" id="PS51257">
    <property type="entry name" value="PROKAR_LIPOPROTEIN"/>
    <property type="match status" value="1"/>
</dbReference>
<dbReference type="AlphaFoldDB" id="W4QQ32"/>
<gene>
    <name evidence="1" type="ORF">JCM9157_1229</name>
</gene>
<dbReference type="EMBL" id="BAUV01000006">
    <property type="protein sequence ID" value="GAE34186.1"/>
    <property type="molecule type" value="Genomic_DNA"/>
</dbReference>
<proteinExistence type="predicted"/>
<organism evidence="1 2">
    <name type="scientific">Halalkalibacter akibai (strain ATCC 43226 / DSM 21942 / CIP 109018 / JCM 9157 / 1139)</name>
    <name type="common">Bacillus akibai</name>
    <dbReference type="NCBI Taxonomy" id="1236973"/>
    <lineage>
        <taxon>Bacteria</taxon>
        <taxon>Bacillati</taxon>
        <taxon>Bacillota</taxon>
        <taxon>Bacilli</taxon>
        <taxon>Bacillales</taxon>
        <taxon>Bacillaceae</taxon>
        <taxon>Halalkalibacter</taxon>
    </lineage>
</organism>
<accession>W4QQ32</accession>
<keyword evidence="2" id="KW-1185">Reference proteome</keyword>
<protein>
    <recommendedName>
        <fullName evidence="3">Lipoprotein</fullName>
    </recommendedName>
</protein>
<evidence type="ECO:0008006" key="3">
    <source>
        <dbReference type="Google" id="ProtNLM"/>
    </source>
</evidence>
<sequence length="172" mass="19734">MKKQSWRIGVFVVVLLLLIGCSVSEEEAIERGRQVFVGSIEQEQLETNFEKDQIQIHLPRGFEVMEEMDYNLLLEENGQLYNLLYDPFVPLTSTFHLERDMESAGSAIIYEVNETDEKISYLIVNEQEEEGQLHVITAVGGARITTVTTYQLLEESIEAMMVILHSYQVIES</sequence>
<dbReference type="RefSeq" id="WP_035662970.1">
    <property type="nucleotide sequence ID" value="NZ_BAUV01000006.1"/>
</dbReference>
<dbReference type="Proteomes" id="UP000018896">
    <property type="component" value="Unassembled WGS sequence"/>
</dbReference>
<name>W4QQ32_HALA3</name>
<evidence type="ECO:0000313" key="2">
    <source>
        <dbReference type="Proteomes" id="UP000018896"/>
    </source>
</evidence>